<reference evidence="3 4" key="1">
    <citation type="submission" date="2019-06" db="EMBL/GenBank/DDBJ databases">
        <title>A chromosomal-level reference genome of Carpinus fangiana (Coryloideae, Betulaceae).</title>
        <authorList>
            <person name="Yang X."/>
            <person name="Wang Z."/>
            <person name="Zhang L."/>
            <person name="Hao G."/>
            <person name="Liu J."/>
            <person name="Yang Y."/>
        </authorList>
    </citation>
    <scope>NUCLEOTIDE SEQUENCE [LARGE SCALE GENOMIC DNA]</scope>
    <source>
        <strain evidence="3">Cfa_2016G</strain>
        <tissue evidence="3">Leaf</tissue>
    </source>
</reference>
<name>A0A5N6RB71_9ROSI</name>
<accession>A0A5N6RB71</accession>
<dbReference type="PANTHER" id="PTHR31338:SF16">
    <property type="entry name" value="POLYKETIDE CYCLASE_DEHYDRASE AND LIPID TRANSPORT SUPERFAMILY PROTEIN"/>
    <property type="match status" value="1"/>
</dbReference>
<dbReference type="InterPro" id="IPR052006">
    <property type="entry name" value="MLP-like"/>
</dbReference>
<keyword evidence="4" id="KW-1185">Reference proteome</keyword>
<dbReference type="Gene3D" id="3.30.530.20">
    <property type="match status" value="1"/>
</dbReference>
<dbReference type="Pfam" id="PF00407">
    <property type="entry name" value="Bet_v_1"/>
    <property type="match status" value="1"/>
</dbReference>
<gene>
    <name evidence="3" type="ORF">FH972_014967</name>
</gene>
<feature type="domain" description="Bet v I/Major latex protein" evidence="2">
    <location>
        <begin position="1"/>
        <end position="130"/>
    </location>
</feature>
<comment type="similarity">
    <text evidence="1">Belongs to the MLP family.</text>
</comment>
<dbReference type="GO" id="GO:0006952">
    <property type="term" value="P:defense response"/>
    <property type="evidence" value="ECO:0007669"/>
    <property type="project" value="InterPro"/>
</dbReference>
<dbReference type="SUPFAM" id="SSF55961">
    <property type="entry name" value="Bet v1-like"/>
    <property type="match status" value="1"/>
</dbReference>
<evidence type="ECO:0000256" key="1">
    <source>
        <dbReference type="ARBA" id="ARBA00038242"/>
    </source>
</evidence>
<dbReference type="EMBL" id="CM017326">
    <property type="protein sequence ID" value="KAE8076305.1"/>
    <property type="molecule type" value="Genomic_DNA"/>
</dbReference>
<dbReference type="InterPro" id="IPR000916">
    <property type="entry name" value="Bet_v_I/MLP"/>
</dbReference>
<sequence>MVRSSTKSSGAKLTWCPRVKDIHLVKGDWESKDSIKQWTIVAGNSEVVKMAESADEENKSFTNKLVIDGEITKHYKGFKITFQVTSEGQGYSLKLTIEYEKANEEVPTPSKHLDFGINLTKAVGAYLLIA</sequence>
<organism evidence="3 4">
    <name type="scientific">Carpinus fangiana</name>
    <dbReference type="NCBI Taxonomy" id="176857"/>
    <lineage>
        <taxon>Eukaryota</taxon>
        <taxon>Viridiplantae</taxon>
        <taxon>Streptophyta</taxon>
        <taxon>Embryophyta</taxon>
        <taxon>Tracheophyta</taxon>
        <taxon>Spermatophyta</taxon>
        <taxon>Magnoliopsida</taxon>
        <taxon>eudicotyledons</taxon>
        <taxon>Gunneridae</taxon>
        <taxon>Pentapetalae</taxon>
        <taxon>rosids</taxon>
        <taxon>fabids</taxon>
        <taxon>Fagales</taxon>
        <taxon>Betulaceae</taxon>
        <taxon>Carpinus</taxon>
    </lineage>
</organism>
<evidence type="ECO:0000313" key="4">
    <source>
        <dbReference type="Proteomes" id="UP000327013"/>
    </source>
</evidence>
<dbReference type="InterPro" id="IPR023393">
    <property type="entry name" value="START-like_dom_sf"/>
</dbReference>
<dbReference type="AlphaFoldDB" id="A0A5N6RB71"/>
<evidence type="ECO:0000259" key="2">
    <source>
        <dbReference type="SMART" id="SM01037"/>
    </source>
</evidence>
<dbReference type="OrthoDB" id="1072116at2759"/>
<proteinExistence type="inferred from homology"/>
<dbReference type="SMART" id="SM01037">
    <property type="entry name" value="Bet_v_1"/>
    <property type="match status" value="1"/>
</dbReference>
<dbReference type="PANTHER" id="PTHR31338">
    <property type="entry name" value="POLYKETIDE CYCLASE/DEHYDRASE AND LIPID TRANSPORT SUPERFAMILY PROTEIN"/>
    <property type="match status" value="1"/>
</dbReference>
<protein>
    <recommendedName>
        <fullName evidence="2">Bet v I/Major latex protein domain-containing protein</fullName>
    </recommendedName>
</protein>
<evidence type="ECO:0000313" key="3">
    <source>
        <dbReference type="EMBL" id="KAE8076305.1"/>
    </source>
</evidence>
<dbReference type="Proteomes" id="UP000327013">
    <property type="component" value="Chromosome 6"/>
</dbReference>